<feature type="region of interest" description="Disordered" evidence="1">
    <location>
        <begin position="235"/>
        <end position="259"/>
    </location>
</feature>
<proteinExistence type="predicted"/>
<evidence type="ECO:0000256" key="1">
    <source>
        <dbReference type="SAM" id="MobiDB-lite"/>
    </source>
</evidence>
<organism evidence="2 3">
    <name type="scientific">Drosophila suzukii</name>
    <name type="common">Spotted-wing drosophila fruit fly</name>
    <dbReference type="NCBI Taxonomy" id="28584"/>
    <lineage>
        <taxon>Eukaryota</taxon>
        <taxon>Metazoa</taxon>
        <taxon>Ecdysozoa</taxon>
        <taxon>Arthropoda</taxon>
        <taxon>Hexapoda</taxon>
        <taxon>Insecta</taxon>
        <taxon>Pterygota</taxon>
        <taxon>Neoptera</taxon>
        <taxon>Endopterygota</taxon>
        <taxon>Diptera</taxon>
        <taxon>Brachycera</taxon>
        <taxon>Muscomorpha</taxon>
        <taxon>Ephydroidea</taxon>
        <taxon>Drosophilidae</taxon>
        <taxon>Drosophila</taxon>
        <taxon>Sophophora</taxon>
    </lineage>
</organism>
<dbReference type="GeneID" id="108005935"/>
<gene>
    <name evidence="3" type="primary">LOC108005935</name>
</gene>
<evidence type="ECO:0000313" key="2">
    <source>
        <dbReference type="Proteomes" id="UP001652628"/>
    </source>
</evidence>
<keyword evidence="2" id="KW-1185">Reference proteome</keyword>
<feature type="compositionally biased region" description="Polar residues" evidence="1">
    <location>
        <begin position="235"/>
        <end position="253"/>
    </location>
</feature>
<sequence>MTNRLALHHILTTQLRKDWEQEDPDKTRLSQLARRDRIKASLRSTQMPGRHLMPDTRKTYDNMVARIHSTMKSVRSPRRPRPKVPLPVAAIPTITPGVAPPLPSKVVYKHPKRNKSGRIKGGGNSSKVSAHGMATKSNDKSLAAIKAIVNHRSKGSKGFDQHHRIREVIQQKTVLETMLQQHKKLQRDRRTIALDIQRMRADLDRIRTKLDTSLQSLNSTRTVFSATQKANLQKANPQNTVVQQRSPQSTMTPTRRRSGIKRKIRSNAIPMNRQSTLANKAPILKRRVR</sequence>
<reference evidence="3" key="1">
    <citation type="submission" date="2025-08" db="UniProtKB">
        <authorList>
            <consortium name="RefSeq"/>
        </authorList>
    </citation>
    <scope>IDENTIFICATION</scope>
</reference>
<feature type="compositionally biased region" description="Basic residues" evidence="1">
    <location>
        <begin position="107"/>
        <end position="118"/>
    </location>
</feature>
<accession>A0AB39YZC1</accession>
<protein>
    <submittedName>
        <fullName evidence="3">Uncharacterized protein</fullName>
    </submittedName>
</protein>
<dbReference type="RefSeq" id="XP_016924851.3">
    <property type="nucleotide sequence ID" value="XM_017069362.4"/>
</dbReference>
<evidence type="ECO:0000313" key="3">
    <source>
        <dbReference type="RefSeq" id="XP_016924851.3"/>
    </source>
</evidence>
<feature type="region of interest" description="Disordered" evidence="1">
    <location>
        <begin position="102"/>
        <end position="135"/>
    </location>
</feature>
<name>A0AB39YZC1_DROSZ</name>
<dbReference type="AlphaFoldDB" id="A0AB39YZC1"/>
<dbReference type="Proteomes" id="UP001652628">
    <property type="component" value="Chromosome 2L"/>
</dbReference>